<name>K3W5C2_GLOUD</name>
<dbReference type="VEuPathDB" id="FungiDB:PYU1_G000163"/>
<dbReference type="PANTHER" id="PTHR24223">
    <property type="entry name" value="ATP-BINDING CASSETTE SUB-FAMILY C"/>
    <property type="match status" value="1"/>
</dbReference>
<keyword evidence="10" id="KW-0732">Signal</keyword>
<dbReference type="GO" id="GO:0005524">
    <property type="term" value="F:ATP binding"/>
    <property type="evidence" value="ECO:0007669"/>
    <property type="project" value="UniProtKB-KW"/>
</dbReference>
<dbReference type="SUPFAM" id="SSF52540">
    <property type="entry name" value="P-loop containing nucleoside triphosphate hydrolases"/>
    <property type="match status" value="1"/>
</dbReference>
<feature type="signal peptide" evidence="10">
    <location>
        <begin position="1"/>
        <end position="17"/>
    </location>
</feature>
<reference evidence="12" key="3">
    <citation type="submission" date="2015-02" db="UniProtKB">
        <authorList>
            <consortium name="EnsemblProtists"/>
        </authorList>
    </citation>
    <scope>IDENTIFICATION</scope>
    <source>
        <strain evidence="12">DAOM BR144</strain>
    </source>
</reference>
<dbReference type="HOGENOM" id="CLU_974809_0_0_1"/>
<dbReference type="PANTHER" id="PTHR24223:SF443">
    <property type="entry name" value="MULTIDRUG-RESISTANCE LIKE PROTEIN 1, ISOFORM I"/>
    <property type="match status" value="1"/>
</dbReference>
<dbReference type="GO" id="GO:0012505">
    <property type="term" value="C:endomembrane system"/>
    <property type="evidence" value="ECO:0007669"/>
    <property type="project" value="UniProtKB-SubCell"/>
</dbReference>
<keyword evidence="2" id="KW-0813">Transport</keyword>
<evidence type="ECO:0000256" key="7">
    <source>
        <dbReference type="ARBA" id="ARBA00022989"/>
    </source>
</evidence>
<dbReference type="InterPro" id="IPR011527">
    <property type="entry name" value="ABC1_TM_dom"/>
</dbReference>
<keyword evidence="6" id="KW-0067">ATP-binding</keyword>
<reference evidence="13" key="2">
    <citation type="submission" date="2010-04" db="EMBL/GenBank/DDBJ databases">
        <authorList>
            <person name="Buell R."/>
            <person name="Hamilton J."/>
            <person name="Hostetler J."/>
        </authorList>
    </citation>
    <scope>NUCLEOTIDE SEQUENCE [LARGE SCALE GENOMIC DNA]</scope>
    <source>
        <strain evidence="13">DAOM:BR144</strain>
    </source>
</reference>
<dbReference type="GO" id="GO:0140359">
    <property type="term" value="F:ABC-type transporter activity"/>
    <property type="evidence" value="ECO:0007669"/>
    <property type="project" value="InterPro"/>
</dbReference>
<protein>
    <recommendedName>
        <fullName evidence="11">ABC transmembrane type-1 domain-containing protein</fullName>
    </recommendedName>
</protein>
<feature type="transmembrane region" description="Helical" evidence="9">
    <location>
        <begin position="102"/>
        <end position="119"/>
    </location>
</feature>
<dbReference type="InterPro" id="IPR027417">
    <property type="entry name" value="P-loop_NTPase"/>
</dbReference>
<evidence type="ECO:0000256" key="10">
    <source>
        <dbReference type="SAM" id="SignalP"/>
    </source>
</evidence>
<evidence type="ECO:0000256" key="4">
    <source>
        <dbReference type="ARBA" id="ARBA00022737"/>
    </source>
</evidence>
<evidence type="ECO:0000256" key="9">
    <source>
        <dbReference type="SAM" id="Phobius"/>
    </source>
</evidence>
<accession>K3W5C2</accession>
<dbReference type="InterPro" id="IPR050173">
    <property type="entry name" value="ABC_transporter_C-like"/>
</dbReference>
<evidence type="ECO:0000256" key="1">
    <source>
        <dbReference type="ARBA" id="ARBA00004127"/>
    </source>
</evidence>
<keyword evidence="8 9" id="KW-0472">Membrane</keyword>
<dbReference type="STRING" id="431595.K3W5C2"/>
<dbReference type="SUPFAM" id="SSF90123">
    <property type="entry name" value="ABC transporter transmembrane region"/>
    <property type="match status" value="1"/>
</dbReference>
<dbReference type="PROSITE" id="PS50929">
    <property type="entry name" value="ABC_TM1F"/>
    <property type="match status" value="1"/>
</dbReference>
<dbReference type="GO" id="GO:0016020">
    <property type="term" value="C:membrane"/>
    <property type="evidence" value="ECO:0007669"/>
    <property type="project" value="InterPro"/>
</dbReference>
<dbReference type="InterPro" id="IPR036640">
    <property type="entry name" value="ABC1_TM_sf"/>
</dbReference>
<keyword evidence="5" id="KW-0547">Nucleotide-binding</keyword>
<keyword evidence="3 9" id="KW-0812">Transmembrane</keyword>
<keyword evidence="7 9" id="KW-1133">Transmembrane helix</keyword>
<evidence type="ECO:0000256" key="8">
    <source>
        <dbReference type="ARBA" id="ARBA00023136"/>
    </source>
</evidence>
<comment type="subcellular location">
    <subcellularLocation>
        <location evidence="1">Endomembrane system</location>
        <topology evidence="1">Multi-pass membrane protein</topology>
    </subcellularLocation>
</comment>
<dbReference type="EMBL" id="GL376636">
    <property type="status" value="NOT_ANNOTATED_CDS"/>
    <property type="molecule type" value="Genomic_DNA"/>
</dbReference>
<feature type="chain" id="PRO_5003867381" description="ABC transmembrane type-1 domain-containing protein" evidence="10">
    <location>
        <begin position="18"/>
        <end position="286"/>
    </location>
</feature>
<keyword evidence="4" id="KW-0677">Repeat</keyword>
<dbReference type="Pfam" id="PF00664">
    <property type="entry name" value="ABC_membrane"/>
    <property type="match status" value="1"/>
</dbReference>
<feature type="domain" description="ABC transmembrane type-1" evidence="11">
    <location>
        <begin position="1"/>
        <end position="143"/>
    </location>
</feature>
<sequence>MSVYALLGLSSAFMALARMLAWCGSGLNAAKTLFNRMTSSLIHAPTSFFDANPSDRILTKYTSDITSVNFSIPILFGNFFVNLFSVGCSLVTAAAIIQWKGLFLLPVCALYLYIGAFSLDPAREIERLYQTAGLRRFNAINDNKLDTRNKIWFVKLAVSQWFALRIELIGTTLIKLAFEYMLKIFQSLELIIQSWAKVDGDGSIITDGVDVGKIELKTLREKLPIIPQNPVLFRGTVRDCLDPFNEYSDDALRDSIQSVGSSDRLSEEPHKLECAISEDGENFSVW</sequence>
<evidence type="ECO:0000256" key="6">
    <source>
        <dbReference type="ARBA" id="ARBA00022840"/>
    </source>
</evidence>
<dbReference type="Gene3D" id="1.20.1560.10">
    <property type="entry name" value="ABC transporter type 1, transmembrane domain"/>
    <property type="match status" value="1"/>
</dbReference>
<dbReference type="InParanoid" id="K3W5C2"/>
<evidence type="ECO:0000313" key="13">
    <source>
        <dbReference type="Proteomes" id="UP000019132"/>
    </source>
</evidence>
<evidence type="ECO:0000256" key="2">
    <source>
        <dbReference type="ARBA" id="ARBA00022448"/>
    </source>
</evidence>
<feature type="transmembrane region" description="Helical" evidence="9">
    <location>
        <begin position="70"/>
        <end position="95"/>
    </location>
</feature>
<evidence type="ECO:0000259" key="11">
    <source>
        <dbReference type="PROSITE" id="PS50929"/>
    </source>
</evidence>
<dbReference type="AlphaFoldDB" id="K3W5C2"/>
<reference evidence="13" key="1">
    <citation type="journal article" date="2010" name="Genome Biol.">
        <title>Genome sequence of the necrotrophic plant pathogen Pythium ultimum reveals original pathogenicity mechanisms and effector repertoire.</title>
        <authorList>
            <person name="Levesque C.A."/>
            <person name="Brouwer H."/>
            <person name="Cano L."/>
            <person name="Hamilton J.P."/>
            <person name="Holt C."/>
            <person name="Huitema E."/>
            <person name="Raffaele S."/>
            <person name="Robideau G.P."/>
            <person name="Thines M."/>
            <person name="Win J."/>
            <person name="Zerillo M.M."/>
            <person name="Beakes G.W."/>
            <person name="Boore J.L."/>
            <person name="Busam D."/>
            <person name="Dumas B."/>
            <person name="Ferriera S."/>
            <person name="Fuerstenberg S.I."/>
            <person name="Gachon C.M."/>
            <person name="Gaulin E."/>
            <person name="Govers F."/>
            <person name="Grenville-Briggs L."/>
            <person name="Horner N."/>
            <person name="Hostetler J."/>
            <person name="Jiang R.H."/>
            <person name="Johnson J."/>
            <person name="Krajaejun T."/>
            <person name="Lin H."/>
            <person name="Meijer H.J."/>
            <person name="Moore B."/>
            <person name="Morris P."/>
            <person name="Phuntmart V."/>
            <person name="Puiu D."/>
            <person name="Shetty J."/>
            <person name="Stajich J.E."/>
            <person name="Tripathy S."/>
            <person name="Wawra S."/>
            <person name="van West P."/>
            <person name="Whitty B.R."/>
            <person name="Coutinho P.M."/>
            <person name="Henrissat B."/>
            <person name="Martin F."/>
            <person name="Thomas P.D."/>
            <person name="Tyler B.M."/>
            <person name="De Vries R.P."/>
            <person name="Kamoun S."/>
            <person name="Yandell M."/>
            <person name="Tisserat N."/>
            <person name="Buell C.R."/>
        </authorList>
    </citation>
    <scope>NUCLEOTIDE SEQUENCE</scope>
    <source>
        <strain evidence="13">DAOM:BR144</strain>
    </source>
</reference>
<dbReference type="eggNOG" id="KOG0054">
    <property type="taxonomic scope" value="Eukaryota"/>
</dbReference>
<dbReference type="EnsemblProtists" id="PYU1_T000163">
    <property type="protein sequence ID" value="PYU1_T000163"/>
    <property type="gene ID" value="PYU1_G000163"/>
</dbReference>
<evidence type="ECO:0000313" key="12">
    <source>
        <dbReference type="EnsemblProtists" id="PYU1_T000163"/>
    </source>
</evidence>
<dbReference type="Proteomes" id="UP000019132">
    <property type="component" value="Unassembled WGS sequence"/>
</dbReference>
<organism evidence="12 13">
    <name type="scientific">Globisporangium ultimum (strain ATCC 200006 / CBS 805.95 / DAOM BR144)</name>
    <name type="common">Pythium ultimum</name>
    <dbReference type="NCBI Taxonomy" id="431595"/>
    <lineage>
        <taxon>Eukaryota</taxon>
        <taxon>Sar</taxon>
        <taxon>Stramenopiles</taxon>
        <taxon>Oomycota</taxon>
        <taxon>Peronosporomycetes</taxon>
        <taxon>Pythiales</taxon>
        <taxon>Pythiaceae</taxon>
        <taxon>Globisporangium</taxon>
    </lineage>
</organism>
<evidence type="ECO:0000256" key="5">
    <source>
        <dbReference type="ARBA" id="ARBA00022741"/>
    </source>
</evidence>
<keyword evidence="13" id="KW-1185">Reference proteome</keyword>
<dbReference type="Gene3D" id="3.40.50.300">
    <property type="entry name" value="P-loop containing nucleotide triphosphate hydrolases"/>
    <property type="match status" value="1"/>
</dbReference>
<proteinExistence type="predicted"/>
<evidence type="ECO:0000256" key="3">
    <source>
        <dbReference type="ARBA" id="ARBA00022692"/>
    </source>
</evidence>